<organism evidence="1 2">
    <name type="scientific">Roseovarius aestuarii</name>
    <dbReference type="NCBI Taxonomy" id="475083"/>
    <lineage>
        <taxon>Bacteria</taxon>
        <taxon>Pseudomonadati</taxon>
        <taxon>Pseudomonadota</taxon>
        <taxon>Alphaproteobacteria</taxon>
        <taxon>Rhodobacterales</taxon>
        <taxon>Roseobacteraceae</taxon>
        <taxon>Roseovarius</taxon>
    </lineage>
</organism>
<sequence>MSNSESLRIIVSKCEDMLVAQCLEYDICTQAPDMEKLQDRMNCLIDAELDGSQAIDPAPERFHNLWDQAIQQAGGVREYRLLKAA</sequence>
<accession>A0A1X7BWI3</accession>
<dbReference type="EMBL" id="FWXB01000019">
    <property type="protein sequence ID" value="SMC13983.1"/>
    <property type="molecule type" value="Genomic_DNA"/>
</dbReference>
<proteinExistence type="predicted"/>
<protein>
    <submittedName>
        <fullName evidence="1">Uncharacterized protein</fullName>
    </submittedName>
</protein>
<evidence type="ECO:0000313" key="1">
    <source>
        <dbReference type="EMBL" id="SMC13983.1"/>
    </source>
</evidence>
<dbReference type="OrthoDB" id="8454400at2"/>
<dbReference type="Proteomes" id="UP000193224">
    <property type="component" value="Unassembled WGS sequence"/>
</dbReference>
<reference evidence="1 2" key="1">
    <citation type="submission" date="2017-03" db="EMBL/GenBank/DDBJ databases">
        <authorList>
            <person name="Afonso C.L."/>
            <person name="Miller P.J."/>
            <person name="Scott M.A."/>
            <person name="Spackman E."/>
            <person name="Goraichik I."/>
            <person name="Dimitrov K.M."/>
            <person name="Suarez D.L."/>
            <person name="Swayne D.E."/>
        </authorList>
    </citation>
    <scope>NUCLEOTIDE SEQUENCE [LARGE SCALE GENOMIC DNA]</scope>
    <source>
        <strain evidence="1 2">CECT 7745</strain>
    </source>
</reference>
<dbReference type="AlphaFoldDB" id="A0A1X7BWI3"/>
<dbReference type="RefSeq" id="WP_085801910.1">
    <property type="nucleotide sequence ID" value="NZ_FWXB01000019.1"/>
</dbReference>
<keyword evidence="2" id="KW-1185">Reference proteome</keyword>
<evidence type="ECO:0000313" key="2">
    <source>
        <dbReference type="Proteomes" id="UP000193224"/>
    </source>
</evidence>
<gene>
    <name evidence="1" type="ORF">ROA7745_03845</name>
</gene>
<name>A0A1X7BWI3_9RHOB</name>